<sequence>MPWREKFGRAKLVILGRSKQMQTVASASVSSHAPQRTATYGAQPAFVILPGDTGSSTRVHQLHQLEGKPRISEYSPSPTQSSQSRSNTPFSEREWLCAGTIIDDNKPLPPLPPANADVPCCTLNPCQYNGSRTNLQTGAFANAHHFTIGSAYLNDLPFEEDMAARKERIGRKVLERLATKGMPSAMLESKERTYAPRCNEDTRKTLRTRILKWSRKENDSKRLLWLSGPAGVGKSAVAQTVAEELKDEGCLGAVFFFSRPNDRSDPDVVIPTLVYQLSLLLPEYKDLIISQFEKDPIIFDKNRRTQFQELIVEPFRDLHCLAKLKQTLMIILDGLDECNDREAQLEFVNMITRYIRTERNLRVRWMVCSRPEPDLMRAFLSADCRAICHEEKLEVDDIEAQADALRILQGGFTEIRERYPDQLPEDWPDQSKVRLIACRSSGHLGFVSFIIRFIGDKHYDDPSGQLDVCLRFLDGVKSPEDLNPLHALDLLYTQIFSSVPKNDLPIARRILGTLVLYGSESLTALVHLNFLGLDQTTFYRALQRLHSVLFIPPATKSASNPIQIYHASFSDYLRDSTRSGPFVLDEEAIHFDVAMRGLAWLSYRCRNPSDHREKLAEPSWVPKKLERITVIDSVCNFAFTPCWKACPLVSESSRMVLFNALKTFDFDLQYMRWKDQTREFAHFIRWLTSLGPQYKRFIVIDNFYEGNVNDRWNKGEVAIWHYDRNPQGFVAPFGGSASHSERYSMHLRIRTHNFTSFWLAVSTSYHPYFEY</sequence>
<feature type="compositionally biased region" description="Low complexity" evidence="2">
    <location>
        <begin position="72"/>
        <end position="86"/>
    </location>
</feature>
<organism evidence="4 5">
    <name type="scientific">Leucocoprinus birnbaumii</name>
    <dbReference type="NCBI Taxonomy" id="56174"/>
    <lineage>
        <taxon>Eukaryota</taxon>
        <taxon>Fungi</taxon>
        <taxon>Dikarya</taxon>
        <taxon>Basidiomycota</taxon>
        <taxon>Agaricomycotina</taxon>
        <taxon>Agaricomycetes</taxon>
        <taxon>Agaricomycetidae</taxon>
        <taxon>Agaricales</taxon>
        <taxon>Agaricineae</taxon>
        <taxon>Agaricaceae</taxon>
        <taxon>Leucocoprinus</taxon>
    </lineage>
</organism>
<evidence type="ECO:0000313" key="5">
    <source>
        <dbReference type="Proteomes" id="UP001213000"/>
    </source>
</evidence>
<dbReference type="InterPro" id="IPR056884">
    <property type="entry name" value="NPHP3-like_N"/>
</dbReference>
<dbReference type="PANTHER" id="PTHR10039">
    <property type="entry name" value="AMELOGENIN"/>
    <property type="match status" value="1"/>
</dbReference>
<dbReference type="Gene3D" id="3.40.50.300">
    <property type="entry name" value="P-loop containing nucleotide triphosphate hydrolases"/>
    <property type="match status" value="1"/>
</dbReference>
<dbReference type="SUPFAM" id="SSF52540">
    <property type="entry name" value="P-loop containing nucleoside triphosphate hydrolases"/>
    <property type="match status" value="1"/>
</dbReference>
<dbReference type="PANTHER" id="PTHR10039:SF16">
    <property type="entry name" value="GPI INOSITOL-DEACYLASE"/>
    <property type="match status" value="1"/>
</dbReference>
<dbReference type="Proteomes" id="UP001213000">
    <property type="component" value="Unassembled WGS sequence"/>
</dbReference>
<dbReference type="InterPro" id="IPR027417">
    <property type="entry name" value="P-loop_NTPase"/>
</dbReference>
<dbReference type="AlphaFoldDB" id="A0AAD5YXQ9"/>
<proteinExistence type="predicted"/>
<comment type="caution">
    <text evidence="4">The sequence shown here is derived from an EMBL/GenBank/DDBJ whole genome shotgun (WGS) entry which is preliminary data.</text>
</comment>
<gene>
    <name evidence="4" type="ORF">NP233_g1760</name>
</gene>
<dbReference type="Pfam" id="PF24883">
    <property type="entry name" value="NPHP3_N"/>
    <property type="match status" value="1"/>
</dbReference>
<dbReference type="InterPro" id="IPR007111">
    <property type="entry name" value="NACHT_NTPase"/>
</dbReference>
<keyword evidence="1" id="KW-0677">Repeat</keyword>
<reference evidence="4" key="1">
    <citation type="submission" date="2022-07" db="EMBL/GenBank/DDBJ databases">
        <title>Genome Sequence of Leucocoprinus birnbaumii.</title>
        <authorList>
            <person name="Buettner E."/>
        </authorList>
    </citation>
    <scope>NUCLEOTIDE SEQUENCE</scope>
    <source>
        <strain evidence="4">VT141</strain>
    </source>
</reference>
<evidence type="ECO:0000259" key="3">
    <source>
        <dbReference type="PROSITE" id="PS50837"/>
    </source>
</evidence>
<evidence type="ECO:0000313" key="4">
    <source>
        <dbReference type="EMBL" id="KAJ3574444.1"/>
    </source>
</evidence>
<feature type="domain" description="NACHT" evidence="3">
    <location>
        <begin position="222"/>
        <end position="371"/>
    </location>
</feature>
<name>A0AAD5YXQ9_9AGAR</name>
<protein>
    <recommendedName>
        <fullName evidence="3">NACHT domain-containing protein</fullName>
    </recommendedName>
</protein>
<evidence type="ECO:0000256" key="1">
    <source>
        <dbReference type="ARBA" id="ARBA00022737"/>
    </source>
</evidence>
<dbReference type="EMBL" id="JANIEX010000068">
    <property type="protein sequence ID" value="KAJ3574444.1"/>
    <property type="molecule type" value="Genomic_DNA"/>
</dbReference>
<evidence type="ECO:0000256" key="2">
    <source>
        <dbReference type="SAM" id="MobiDB-lite"/>
    </source>
</evidence>
<feature type="region of interest" description="Disordered" evidence="2">
    <location>
        <begin position="51"/>
        <end position="89"/>
    </location>
</feature>
<accession>A0AAD5YXQ9</accession>
<keyword evidence="5" id="KW-1185">Reference proteome</keyword>
<dbReference type="PROSITE" id="PS50837">
    <property type="entry name" value="NACHT"/>
    <property type="match status" value="1"/>
</dbReference>